<organism evidence="2 3">
    <name type="scientific">Mycolicibacter arupensis</name>
    <dbReference type="NCBI Taxonomy" id="342002"/>
    <lineage>
        <taxon>Bacteria</taxon>
        <taxon>Bacillati</taxon>
        <taxon>Actinomycetota</taxon>
        <taxon>Actinomycetes</taxon>
        <taxon>Mycobacteriales</taxon>
        <taxon>Mycobacteriaceae</taxon>
        <taxon>Mycolicibacter</taxon>
    </lineage>
</organism>
<dbReference type="Proteomes" id="UP000321797">
    <property type="component" value="Unassembled WGS sequence"/>
</dbReference>
<evidence type="ECO:0000313" key="3">
    <source>
        <dbReference type="Proteomes" id="UP000321797"/>
    </source>
</evidence>
<feature type="domain" description="DUF3846" evidence="1">
    <location>
        <begin position="10"/>
        <end position="107"/>
    </location>
</feature>
<gene>
    <name evidence="2" type="ORF">E6Q54_12010</name>
</gene>
<dbReference type="Pfam" id="PF12957">
    <property type="entry name" value="DUF3846"/>
    <property type="match status" value="1"/>
</dbReference>
<accession>A0A5C7Y230</accession>
<name>A0A5C7Y230_9MYCO</name>
<reference evidence="2 3" key="1">
    <citation type="submission" date="2018-09" db="EMBL/GenBank/DDBJ databases">
        <title>Metagenome Assembled Genomes from an Advanced Water Purification Facility.</title>
        <authorList>
            <person name="Stamps B.W."/>
            <person name="Spear J.R."/>
        </authorList>
    </citation>
    <scope>NUCLEOTIDE SEQUENCE [LARGE SCALE GENOMIC DNA]</scope>
    <source>
        <strain evidence="2">Bin_29_2</strain>
    </source>
</reference>
<evidence type="ECO:0000313" key="2">
    <source>
        <dbReference type="EMBL" id="TXI55945.1"/>
    </source>
</evidence>
<proteinExistence type="predicted"/>
<sequence length="134" mass="14430">MTDTCISALVLYADSAAIPYPSQLNPDVERYHAIVGGYIESVRLTMPDGTQAAMYVNEEGKLDGLPVNPVATLLVRTLNLHIGKQDIVGTVVIVGVDGCEDADVPGAVVSVVQQLHVELRIAGYVRTLRERGER</sequence>
<dbReference type="EMBL" id="SSGD01000061">
    <property type="protein sequence ID" value="TXI55945.1"/>
    <property type="molecule type" value="Genomic_DNA"/>
</dbReference>
<dbReference type="RefSeq" id="WP_276760849.1">
    <property type="nucleotide sequence ID" value="NZ_SSGD01000061.1"/>
</dbReference>
<dbReference type="AlphaFoldDB" id="A0A5C7Y230"/>
<protein>
    <submittedName>
        <fullName evidence="2">DUF3846 domain-containing protein</fullName>
    </submittedName>
</protein>
<dbReference type="InterPro" id="IPR024559">
    <property type="entry name" value="DUF3846"/>
</dbReference>
<evidence type="ECO:0000259" key="1">
    <source>
        <dbReference type="Pfam" id="PF12957"/>
    </source>
</evidence>
<comment type="caution">
    <text evidence="2">The sequence shown here is derived from an EMBL/GenBank/DDBJ whole genome shotgun (WGS) entry which is preliminary data.</text>
</comment>